<evidence type="ECO:0000313" key="3">
    <source>
        <dbReference type="Proteomes" id="UP000324222"/>
    </source>
</evidence>
<organism evidence="2 3">
    <name type="scientific">Portunus trituberculatus</name>
    <name type="common">Swimming crab</name>
    <name type="synonym">Neptunus trituberculatus</name>
    <dbReference type="NCBI Taxonomy" id="210409"/>
    <lineage>
        <taxon>Eukaryota</taxon>
        <taxon>Metazoa</taxon>
        <taxon>Ecdysozoa</taxon>
        <taxon>Arthropoda</taxon>
        <taxon>Crustacea</taxon>
        <taxon>Multicrustacea</taxon>
        <taxon>Malacostraca</taxon>
        <taxon>Eumalacostraca</taxon>
        <taxon>Eucarida</taxon>
        <taxon>Decapoda</taxon>
        <taxon>Pleocyemata</taxon>
        <taxon>Brachyura</taxon>
        <taxon>Eubrachyura</taxon>
        <taxon>Portunoidea</taxon>
        <taxon>Portunidae</taxon>
        <taxon>Portuninae</taxon>
        <taxon>Portunus</taxon>
    </lineage>
</organism>
<comment type="caution">
    <text evidence="2">The sequence shown here is derived from an EMBL/GenBank/DDBJ whole genome shotgun (WGS) entry which is preliminary data.</text>
</comment>
<protein>
    <submittedName>
        <fullName evidence="2">Uncharacterized protein</fullName>
    </submittedName>
</protein>
<feature type="region of interest" description="Disordered" evidence="1">
    <location>
        <begin position="27"/>
        <end position="58"/>
    </location>
</feature>
<accession>A0A5B7J6Q9</accession>
<name>A0A5B7J6Q9_PORTR</name>
<dbReference type="Proteomes" id="UP000324222">
    <property type="component" value="Unassembled WGS sequence"/>
</dbReference>
<gene>
    <name evidence="2" type="ORF">E2C01_085402</name>
</gene>
<evidence type="ECO:0000313" key="2">
    <source>
        <dbReference type="EMBL" id="MPC90415.1"/>
    </source>
</evidence>
<dbReference type="EMBL" id="VSRR010084334">
    <property type="protein sequence ID" value="MPC90415.1"/>
    <property type="molecule type" value="Genomic_DNA"/>
</dbReference>
<keyword evidence="3" id="KW-1185">Reference proteome</keyword>
<reference evidence="2 3" key="1">
    <citation type="submission" date="2019-05" db="EMBL/GenBank/DDBJ databases">
        <title>Another draft genome of Portunus trituberculatus and its Hox gene families provides insights of decapod evolution.</title>
        <authorList>
            <person name="Jeong J.-H."/>
            <person name="Song I."/>
            <person name="Kim S."/>
            <person name="Choi T."/>
            <person name="Kim D."/>
            <person name="Ryu S."/>
            <person name="Kim W."/>
        </authorList>
    </citation>
    <scope>NUCLEOTIDE SEQUENCE [LARGE SCALE GENOMIC DNA]</scope>
    <source>
        <tissue evidence="2">Muscle</tissue>
    </source>
</reference>
<dbReference type="AlphaFoldDB" id="A0A5B7J6Q9"/>
<evidence type="ECO:0000256" key="1">
    <source>
        <dbReference type="SAM" id="MobiDB-lite"/>
    </source>
</evidence>
<feature type="compositionally biased region" description="Acidic residues" evidence="1">
    <location>
        <begin position="34"/>
        <end position="51"/>
    </location>
</feature>
<proteinExistence type="predicted"/>
<sequence length="207" mass="22404">MATVFLVLKGLRMPGGFSSPTLAIRCQEEHNEKGEEEEEEGEEKEEEEEENMGSAKGISSDVECHLSERMPDRANVIALPGGKRGCQCRVWGDSANVTHLTSRGTLPLPLSRPRRPVLAALQGTLWPCGTRPDPQTHTLTAIHTHSPLSFSLPLSLSLSLSLSRLSPVLALLHPLALPLSPLPLPLPLSPLPSYSPLPPFILPLSLP</sequence>